<proteinExistence type="predicted"/>
<sequence>MSFSLGCMVSLGMTPVFFRFVGVPAALASKGLVIPTEPYSRGSPPLLSPGRDSLSQEFVAGRSWWRFIAPCVASSVASFPTGSECVAVVAGCACFERGCWFARAAVGYVVCLRIRVGVSRRLREPTCGVAFTGAGLWSAEPVLSGCLVQAPNHWFCKPFLGVVRGGTVGCSSLTSWRLRGAGWFCLWGLDLVEFVSAFVGVPAALAGKGLVIPTEPCSRGSPPYSLQ</sequence>
<gene>
    <name evidence="1" type="ORF">Taro_038529</name>
</gene>
<reference evidence="1" key="1">
    <citation type="submission" date="2017-07" db="EMBL/GenBank/DDBJ databases">
        <title>Taro Niue Genome Assembly and Annotation.</title>
        <authorList>
            <person name="Atibalentja N."/>
            <person name="Keating K."/>
            <person name="Fields C.J."/>
        </authorList>
    </citation>
    <scope>NUCLEOTIDE SEQUENCE</scope>
    <source>
        <strain evidence="1">Niue_2</strain>
        <tissue evidence="1">Leaf</tissue>
    </source>
</reference>
<evidence type="ECO:0000313" key="2">
    <source>
        <dbReference type="Proteomes" id="UP000652761"/>
    </source>
</evidence>
<protein>
    <submittedName>
        <fullName evidence="1">Uncharacterized protein</fullName>
    </submittedName>
</protein>
<dbReference type="Proteomes" id="UP000652761">
    <property type="component" value="Unassembled WGS sequence"/>
</dbReference>
<accession>A0A843WD28</accession>
<keyword evidence="2" id="KW-1185">Reference proteome</keyword>
<dbReference type="AlphaFoldDB" id="A0A843WD28"/>
<dbReference type="EMBL" id="NMUH01003466">
    <property type="protein sequence ID" value="MQM05716.1"/>
    <property type="molecule type" value="Genomic_DNA"/>
</dbReference>
<comment type="caution">
    <text evidence="1">The sequence shown here is derived from an EMBL/GenBank/DDBJ whole genome shotgun (WGS) entry which is preliminary data.</text>
</comment>
<feature type="non-terminal residue" evidence="1">
    <location>
        <position position="1"/>
    </location>
</feature>
<organism evidence="1 2">
    <name type="scientific">Colocasia esculenta</name>
    <name type="common">Wild taro</name>
    <name type="synonym">Arum esculentum</name>
    <dbReference type="NCBI Taxonomy" id="4460"/>
    <lineage>
        <taxon>Eukaryota</taxon>
        <taxon>Viridiplantae</taxon>
        <taxon>Streptophyta</taxon>
        <taxon>Embryophyta</taxon>
        <taxon>Tracheophyta</taxon>
        <taxon>Spermatophyta</taxon>
        <taxon>Magnoliopsida</taxon>
        <taxon>Liliopsida</taxon>
        <taxon>Araceae</taxon>
        <taxon>Aroideae</taxon>
        <taxon>Colocasieae</taxon>
        <taxon>Colocasia</taxon>
    </lineage>
</organism>
<name>A0A843WD28_COLES</name>
<evidence type="ECO:0000313" key="1">
    <source>
        <dbReference type="EMBL" id="MQM05716.1"/>
    </source>
</evidence>